<feature type="region of interest" description="Disordered" evidence="1">
    <location>
        <begin position="91"/>
        <end position="110"/>
    </location>
</feature>
<evidence type="ECO:0000313" key="2">
    <source>
        <dbReference type="EMBL" id="ALS36605.1"/>
    </source>
</evidence>
<keyword evidence="3" id="KW-1185">Reference proteome</keyword>
<name>A0A0U2XGZ4_9ENTE</name>
<dbReference type="Proteomes" id="UP000067523">
    <property type="component" value="Chromosome"/>
</dbReference>
<reference evidence="3" key="1">
    <citation type="submission" date="2015-12" db="EMBL/GenBank/DDBJ databases">
        <authorList>
            <person name="Lauer A."/>
            <person name="Humrighouse B."/>
            <person name="Loparev V."/>
            <person name="Shewmaker P.L."/>
            <person name="Whitney A.M."/>
            <person name="McLaughlin R.W."/>
        </authorList>
    </citation>
    <scope>NUCLEOTIDE SEQUENCE [LARGE SCALE GENOMIC DNA]</scope>
    <source>
        <strain evidence="3">LMG 26678</strain>
    </source>
</reference>
<evidence type="ECO:0000313" key="3">
    <source>
        <dbReference type="Proteomes" id="UP000067523"/>
    </source>
</evidence>
<organism evidence="2 3">
    <name type="scientific">Enterococcus rotai</name>
    <dbReference type="NCBI Taxonomy" id="118060"/>
    <lineage>
        <taxon>Bacteria</taxon>
        <taxon>Bacillati</taxon>
        <taxon>Bacillota</taxon>
        <taxon>Bacilli</taxon>
        <taxon>Lactobacillales</taxon>
        <taxon>Enterococcaceae</taxon>
        <taxon>Enterococcus</taxon>
    </lineage>
</organism>
<evidence type="ECO:0000256" key="1">
    <source>
        <dbReference type="SAM" id="MobiDB-lite"/>
    </source>
</evidence>
<dbReference type="EMBL" id="CP013655">
    <property type="protein sequence ID" value="ALS36605.1"/>
    <property type="molecule type" value="Genomic_DNA"/>
</dbReference>
<protein>
    <submittedName>
        <fullName evidence="2">Uncharacterized protein</fullName>
    </submittedName>
</protein>
<dbReference type="AlphaFoldDB" id="A0A0U2XGZ4"/>
<sequence length="110" mass="12258">MADKIQYDPTKHAELKNIMIEIQTNFDELTAAYKNVKSVVSSDFKGEASTALQSALEQKISQLTKEKEDWSIVIDNAGQVGKAFVESDRNAKRVMQGQEPYSQGKGGKIY</sequence>
<dbReference type="STRING" id="118060.ATZ35_05340"/>
<gene>
    <name evidence="2" type="ORF">ATZ35_05340</name>
</gene>
<dbReference type="KEGG" id="erx:ATZ35_05340"/>
<proteinExistence type="predicted"/>
<dbReference type="RefSeq" id="WP_069647103.1">
    <property type="nucleotide sequence ID" value="NZ_CP013655.1"/>
</dbReference>
<accession>A0A0U2XGZ4</accession>